<dbReference type="InterPro" id="IPR000182">
    <property type="entry name" value="GNAT_dom"/>
</dbReference>
<protein>
    <submittedName>
        <fullName evidence="2">Ribosomal-protein-alanine N-acetyltransferase</fullName>
    </submittedName>
</protein>
<accession>A0A1I3UU23</accession>
<feature type="domain" description="N-acetyltransferase" evidence="1">
    <location>
        <begin position="8"/>
        <end position="101"/>
    </location>
</feature>
<dbReference type="InterPro" id="IPR016181">
    <property type="entry name" value="Acyl_CoA_acyltransferase"/>
</dbReference>
<dbReference type="EMBL" id="FOSB01000005">
    <property type="protein sequence ID" value="SFJ86480.1"/>
    <property type="molecule type" value="Genomic_DNA"/>
</dbReference>
<dbReference type="Gene3D" id="3.40.630.30">
    <property type="match status" value="1"/>
</dbReference>
<reference evidence="3" key="1">
    <citation type="submission" date="2016-10" db="EMBL/GenBank/DDBJ databases">
        <authorList>
            <person name="Varghese N."/>
            <person name="Submissions S."/>
        </authorList>
    </citation>
    <scope>NUCLEOTIDE SEQUENCE [LARGE SCALE GENOMIC DNA]</scope>
    <source>
        <strain evidence="3">CGMCC 1.3704</strain>
    </source>
</reference>
<dbReference type="SUPFAM" id="SSF55729">
    <property type="entry name" value="Acyl-CoA N-acyltransferases (Nat)"/>
    <property type="match status" value="1"/>
</dbReference>
<dbReference type="Proteomes" id="UP000183557">
    <property type="component" value="Unassembled WGS sequence"/>
</dbReference>
<evidence type="ECO:0000313" key="3">
    <source>
        <dbReference type="Proteomes" id="UP000183557"/>
    </source>
</evidence>
<dbReference type="Pfam" id="PF13302">
    <property type="entry name" value="Acetyltransf_3"/>
    <property type="match status" value="1"/>
</dbReference>
<dbReference type="GO" id="GO:0016747">
    <property type="term" value="F:acyltransferase activity, transferring groups other than amino-acyl groups"/>
    <property type="evidence" value="ECO:0007669"/>
    <property type="project" value="InterPro"/>
</dbReference>
<evidence type="ECO:0000259" key="1">
    <source>
        <dbReference type="Pfam" id="PF13302"/>
    </source>
</evidence>
<keyword evidence="3" id="KW-1185">Reference proteome</keyword>
<sequence>MSYKFSVMTQKQAETIAFNWHYDDDYSFYDMEADEEDLKEFLDPIARGSSTYAVFNDDDLIGFFSINKVDDQTFDIGLGMRPDLTGKGKGLEFLEEGINFVKAT</sequence>
<proteinExistence type="predicted"/>
<keyword evidence="2" id="KW-0808">Transferase</keyword>
<name>A0A1I3UU23_HALDA</name>
<organism evidence="2 3">
    <name type="scientific">Halobacillus dabanensis</name>
    <dbReference type="NCBI Taxonomy" id="240302"/>
    <lineage>
        <taxon>Bacteria</taxon>
        <taxon>Bacillati</taxon>
        <taxon>Bacillota</taxon>
        <taxon>Bacilli</taxon>
        <taxon>Bacillales</taxon>
        <taxon>Bacillaceae</taxon>
        <taxon>Halobacillus</taxon>
    </lineage>
</organism>
<dbReference type="AlphaFoldDB" id="A0A1I3UU23"/>
<gene>
    <name evidence="2" type="ORF">SAMN04487936_1052</name>
</gene>
<evidence type="ECO:0000313" key="2">
    <source>
        <dbReference type="EMBL" id="SFJ86480.1"/>
    </source>
</evidence>